<keyword evidence="2" id="KW-0805">Transcription regulation</keyword>
<gene>
    <name evidence="6" type="ORF">TMS3_0106625</name>
</gene>
<dbReference type="SUPFAM" id="SSF46785">
    <property type="entry name" value="Winged helix' DNA-binding domain"/>
    <property type="match status" value="1"/>
</dbReference>
<dbReference type="InterPro" id="IPR036388">
    <property type="entry name" value="WH-like_DNA-bd_sf"/>
</dbReference>
<dbReference type="Proteomes" id="UP000030063">
    <property type="component" value="Unassembled WGS sequence"/>
</dbReference>
<dbReference type="GO" id="GO:0043565">
    <property type="term" value="F:sequence-specific DNA binding"/>
    <property type="evidence" value="ECO:0007669"/>
    <property type="project" value="TreeGrafter"/>
</dbReference>
<reference evidence="6 7" key="1">
    <citation type="journal article" date="2014" name="Genome Announc.">
        <title>Draft Genome Sequence of Petroleum Oil-Degrading Marine Bacterium Pseudomonas taeanensis Strain MS-3, Isolated from a Crude Oil-Contaminated Seashore.</title>
        <authorList>
            <person name="Lee S.Y."/>
            <person name="Kim S.H."/>
            <person name="Lee D.G."/>
            <person name="Shin S."/>
            <person name="Yun S.H."/>
            <person name="Choi C.W."/>
            <person name="Chung Y.H."/>
            <person name="Choi J.S."/>
            <person name="Kahng H.Y."/>
            <person name="Kim S.I."/>
        </authorList>
    </citation>
    <scope>NUCLEOTIDE SEQUENCE [LARGE SCALE GENOMIC DNA]</scope>
    <source>
        <strain evidence="6 7">MS-3</strain>
    </source>
</reference>
<keyword evidence="3" id="KW-0238">DNA-binding</keyword>
<dbReference type="GO" id="GO:0006351">
    <property type="term" value="P:DNA-templated transcription"/>
    <property type="evidence" value="ECO:0007669"/>
    <property type="project" value="TreeGrafter"/>
</dbReference>
<dbReference type="eggNOG" id="COG0583">
    <property type="taxonomic scope" value="Bacteria"/>
</dbReference>
<keyword evidence="4" id="KW-0804">Transcription</keyword>
<keyword evidence="7" id="KW-1185">Reference proteome</keyword>
<dbReference type="PANTHER" id="PTHR30537">
    <property type="entry name" value="HTH-TYPE TRANSCRIPTIONAL REGULATOR"/>
    <property type="match status" value="1"/>
</dbReference>
<dbReference type="EMBL" id="AWSQ01000001">
    <property type="protein sequence ID" value="KFX71592.1"/>
    <property type="molecule type" value="Genomic_DNA"/>
</dbReference>
<dbReference type="InterPro" id="IPR005119">
    <property type="entry name" value="LysR_subst-bd"/>
</dbReference>
<evidence type="ECO:0000256" key="4">
    <source>
        <dbReference type="ARBA" id="ARBA00023163"/>
    </source>
</evidence>
<evidence type="ECO:0000256" key="1">
    <source>
        <dbReference type="ARBA" id="ARBA00009437"/>
    </source>
</evidence>
<dbReference type="STRING" id="1395571.TMS3_0106625"/>
<sequence>MDWSDLQYFLAVAQGGSISQAARALRVNHSTVLRRLQRLEAQLGVALFQRHAAGYVLTQAGEELAGRLGGVGEQIDGAGRQLLGQDQQVRGSIRLTSTDTLFNSLLTPLLAEFQRLHPQVSLQLVINNSFLSLTQREADMAVRGSNRPPDNLIGRCVGRIQTAVYASRAYLADKPAQLPWAEHLWVGADESLAHLEQSAWLAAQVPDERVLTRSDSLVGMLECVRQGMGAGLLLCPLAQAHAELVRLADAEPALDTQVWLLSHPDLRKVARIRALSDFLYQRLSADPRLVH</sequence>
<proteinExistence type="inferred from homology"/>
<dbReference type="SUPFAM" id="SSF53850">
    <property type="entry name" value="Periplasmic binding protein-like II"/>
    <property type="match status" value="1"/>
</dbReference>
<dbReference type="GO" id="GO:0003700">
    <property type="term" value="F:DNA-binding transcription factor activity"/>
    <property type="evidence" value="ECO:0007669"/>
    <property type="project" value="InterPro"/>
</dbReference>
<dbReference type="AlphaFoldDB" id="A0A0A1YNU3"/>
<comment type="caution">
    <text evidence="6">The sequence shown here is derived from an EMBL/GenBank/DDBJ whole genome shotgun (WGS) entry which is preliminary data.</text>
</comment>
<dbReference type="RefSeq" id="WP_025164439.1">
    <property type="nucleotide sequence ID" value="NZ_AWSQ01000001.1"/>
</dbReference>
<dbReference type="OrthoDB" id="570111at2"/>
<evidence type="ECO:0000313" key="6">
    <source>
        <dbReference type="EMBL" id="KFX71592.1"/>
    </source>
</evidence>
<evidence type="ECO:0000259" key="5">
    <source>
        <dbReference type="PROSITE" id="PS50931"/>
    </source>
</evidence>
<dbReference type="InterPro" id="IPR058163">
    <property type="entry name" value="LysR-type_TF_proteobact-type"/>
</dbReference>
<dbReference type="PROSITE" id="PS50931">
    <property type="entry name" value="HTH_LYSR"/>
    <property type="match status" value="1"/>
</dbReference>
<comment type="similarity">
    <text evidence="1">Belongs to the LysR transcriptional regulatory family.</text>
</comment>
<accession>A0A0A1YNU3</accession>
<name>A0A0A1YNU3_9PSED</name>
<protein>
    <submittedName>
        <fullName evidence="6">LysR family transcriptional regulator</fullName>
    </submittedName>
</protein>
<feature type="domain" description="HTH lysR-type" evidence="5">
    <location>
        <begin position="1"/>
        <end position="58"/>
    </location>
</feature>
<dbReference type="Pfam" id="PF00126">
    <property type="entry name" value="HTH_1"/>
    <property type="match status" value="1"/>
</dbReference>
<evidence type="ECO:0000313" key="7">
    <source>
        <dbReference type="Proteomes" id="UP000030063"/>
    </source>
</evidence>
<evidence type="ECO:0000256" key="2">
    <source>
        <dbReference type="ARBA" id="ARBA00023015"/>
    </source>
</evidence>
<dbReference type="InterPro" id="IPR036390">
    <property type="entry name" value="WH_DNA-bd_sf"/>
</dbReference>
<dbReference type="InterPro" id="IPR000847">
    <property type="entry name" value="LysR_HTH_N"/>
</dbReference>
<dbReference type="Gene3D" id="3.40.190.290">
    <property type="match status" value="1"/>
</dbReference>
<organism evidence="6 7">
    <name type="scientific">Pseudomonas taeanensis MS-3</name>
    <dbReference type="NCBI Taxonomy" id="1395571"/>
    <lineage>
        <taxon>Bacteria</taxon>
        <taxon>Pseudomonadati</taxon>
        <taxon>Pseudomonadota</taxon>
        <taxon>Gammaproteobacteria</taxon>
        <taxon>Pseudomonadales</taxon>
        <taxon>Pseudomonadaceae</taxon>
        <taxon>Pseudomonas</taxon>
    </lineage>
</organism>
<dbReference type="Pfam" id="PF03466">
    <property type="entry name" value="LysR_substrate"/>
    <property type="match status" value="1"/>
</dbReference>
<dbReference type="PANTHER" id="PTHR30537:SF3">
    <property type="entry name" value="TRANSCRIPTIONAL REGULATORY PROTEIN"/>
    <property type="match status" value="1"/>
</dbReference>
<dbReference type="Gene3D" id="1.10.10.10">
    <property type="entry name" value="Winged helix-like DNA-binding domain superfamily/Winged helix DNA-binding domain"/>
    <property type="match status" value="1"/>
</dbReference>
<evidence type="ECO:0000256" key="3">
    <source>
        <dbReference type="ARBA" id="ARBA00023125"/>
    </source>
</evidence>